<feature type="region of interest" description="Disordered" evidence="2">
    <location>
        <begin position="409"/>
        <end position="444"/>
    </location>
</feature>
<name>A0AAW0EQ88_9TRYP</name>
<dbReference type="PROSITE" id="PS50271">
    <property type="entry name" value="ZF_UBP"/>
    <property type="match status" value="1"/>
</dbReference>
<evidence type="ECO:0000256" key="2">
    <source>
        <dbReference type="SAM" id="MobiDB-lite"/>
    </source>
</evidence>
<protein>
    <submittedName>
        <fullName evidence="4">Zn-finger in ubiquitin-hydrolases family protein</fullName>
    </submittedName>
</protein>
<evidence type="ECO:0000256" key="1">
    <source>
        <dbReference type="PROSITE-ProRule" id="PRU00502"/>
    </source>
</evidence>
<dbReference type="GO" id="GO:0007265">
    <property type="term" value="P:Ras protein signal transduction"/>
    <property type="evidence" value="ECO:0007669"/>
    <property type="project" value="TreeGrafter"/>
</dbReference>
<keyword evidence="1" id="KW-0862">Zinc</keyword>
<feature type="compositionally biased region" description="Basic and acidic residues" evidence="2">
    <location>
        <begin position="582"/>
        <end position="591"/>
    </location>
</feature>
<dbReference type="InterPro" id="IPR001607">
    <property type="entry name" value="Znf_UBP"/>
</dbReference>
<keyword evidence="1" id="KW-0863">Zinc-finger</keyword>
<organism evidence="4 5">
    <name type="scientific">Novymonas esmeraldas</name>
    <dbReference type="NCBI Taxonomy" id="1808958"/>
    <lineage>
        <taxon>Eukaryota</taxon>
        <taxon>Discoba</taxon>
        <taxon>Euglenozoa</taxon>
        <taxon>Kinetoplastea</taxon>
        <taxon>Metakinetoplastina</taxon>
        <taxon>Trypanosomatida</taxon>
        <taxon>Trypanosomatidae</taxon>
        <taxon>Novymonas</taxon>
    </lineage>
</organism>
<dbReference type="GO" id="GO:0008270">
    <property type="term" value="F:zinc ion binding"/>
    <property type="evidence" value="ECO:0007669"/>
    <property type="project" value="UniProtKB-KW"/>
</dbReference>
<feature type="compositionally biased region" description="Low complexity" evidence="2">
    <location>
        <begin position="414"/>
        <end position="425"/>
    </location>
</feature>
<gene>
    <name evidence="4" type="ORF">NESM_000561900</name>
</gene>
<keyword evidence="5" id="KW-1185">Reference proteome</keyword>
<comment type="caution">
    <text evidence="4">The sequence shown here is derived from an EMBL/GenBank/DDBJ whole genome shotgun (WGS) entry which is preliminary data.</text>
</comment>
<dbReference type="EMBL" id="JAECZO010000072">
    <property type="protein sequence ID" value="KAK7196262.1"/>
    <property type="molecule type" value="Genomic_DNA"/>
</dbReference>
<dbReference type="GO" id="GO:0005737">
    <property type="term" value="C:cytoplasm"/>
    <property type="evidence" value="ECO:0007669"/>
    <property type="project" value="TreeGrafter"/>
</dbReference>
<accession>A0AAW0EQ88</accession>
<dbReference type="FunFam" id="3.30.40.10:FF:000555">
    <property type="entry name" value="Zinc finger (Ubiquitin-hydrolase) domain-containing protein"/>
    <property type="match status" value="1"/>
</dbReference>
<dbReference type="SMART" id="SM00290">
    <property type="entry name" value="ZnF_UBP"/>
    <property type="match status" value="1"/>
</dbReference>
<keyword evidence="1" id="KW-0479">Metal-binding</keyword>
<dbReference type="Proteomes" id="UP001430356">
    <property type="component" value="Unassembled WGS sequence"/>
</dbReference>
<proteinExistence type="predicted"/>
<sequence length="591" mass="63474">MLRYEIIKPRDAVVQAVTLRAGARSLDATFTCGEVRLLRSKAFKGSFFTPVISTVYALLIFPNSCAPGGGRAAASCASPSTSSDIPVGTAAVTMEAQSCIGHFLSQLEHINFCIADAAACSFSGCAIVVLACPTMQEVLSVLEACAEVAVQGEDVRTSCMYVKGFACADGAATEVDAQTLLSHYYIPTCPMCSDRLECSVSGNGSQMPLCTCPRGGSAIQCACFLCSSCHVCRRFAESLEHTQQQQQQQQHPSAAVVKCEACSKAGDPWICLVCGYVGCSRYQAMHAKEHCVAHQHFFSMNLLTQQIWDYDGDCFVHRVVVLVDSNTGSSTRVQFPGRDEPMLDETVAGDGATLAGTLATSDAPEAWKAEKKSISAKYDKKLTSSHAQYAMVIKSELDAKRALYESQLAHEAGSTSASTSTSSISSDEDDAGQGNDTTRTGDRRVAVDDGCMDIVSAFEPLESVMSDLGAKRRKTTALLYAVRNLEHELDTRGEETARLEKELEGCKRALRAVIQLNVAADLRLSSSIRELKETLHDIALNAETQRRLTAQLGEQGVSRVVLVGGGGNARSRGPTGVRKRQEKPPPKDSKK</sequence>
<dbReference type="Gene3D" id="3.30.40.10">
    <property type="entry name" value="Zinc/RING finger domain, C3HC4 (zinc finger)"/>
    <property type="match status" value="1"/>
</dbReference>
<dbReference type="Pfam" id="PF02148">
    <property type="entry name" value="zf-UBP"/>
    <property type="match status" value="1"/>
</dbReference>
<dbReference type="PANTHER" id="PTHR24007">
    <property type="entry name" value="BRCA1-ASSOCIATED PROTEIN"/>
    <property type="match status" value="1"/>
</dbReference>
<dbReference type="GO" id="GO:0061630">
    <property type="term" value="F:ubiquitin protein ligase activity"/>
    <property type="evidence" value="ECO:0007669"/>
    <property type="project" value="TreeGrafter"/>
</dbReference>
<dbReference type="AlphaFoldDB" id="A0AAW0EQ88"/>
<feature type="region of interest" description="Disordered" evidence="2">
    <location>
        <begin position="563"/>
        <end position="591"/>
    </location>
</feature>
<reference evidence="4 5" key="1">
    <citation type="journal article" date="2021" name="MBio">
        <title>A New Model Trypanosomatid, Novymonas esmeraldas: Genomic Perception of Its 'Candidatus Pandoraea novymonadis' Endosymbiont.</title>
        <authorList>
            <person name="Zakharova A."/>
            <person name="Saura A."/>
            <person name="Butenko A."/>
            <person name="Podesvova L."/>
            <person name="Warmusova S."/>
            <person name="Kostygov A.Y."/>
            <person name="Nenarokova A."/>
            <person name="Lukes J."/>
            <person name="Opperdoes F.R."/>
            <person name="Yurchenko V."/>
        </authorList>
    </citation>
    <scope>NUCLEOTIDE SEQUENCE [LARGE SCALE GENOMIC DNA]</scope>
    <source>
        <strain evidence="4 5">E262AT.01</strain>
    </source>
</reference>
<evidence type="ECO:0000259" key="3">
    <source>
        <dbReference type="PROSITE" id="PS50271"/>
    </source>
</evidence>
<evidence type="ECO:0000313" key="4">
    <source>
        <dbReference type="EMBL" id="KAK7196262.1"/>
    </source>
</evidence>
<feature type="domain" description="UBP-type" evidence="3">
    <location>
        <begin position="227"/>
        <end position="337"/>
    </location>
</feature>
<evidence type="ECO:0000313" key="5">
    <source>
        <dbReference type="Proteomes" id="UP001430356"/>
    </source>
</evidence>
<dbReference type="InterPro" id="IPR013083">
    <property type="entry name" value="Znf_RING/FYVE/PHD"/>
</dbReference>
<dbReference type="GO" id="GO:0016567">
    <property type="term" value="P:protein ubiquitination"/>
    <property type="evidence" value="ECO:0007669"/>
    <property type="project" value="TreeGrafter"/>
</dbReference>
<dbReference type="SUPFAM" id="SSF57850">
    <property type="entry name" value="RING/U-box"/>
    <property type="match status" value="1"/>
</dbReference>
<dbReference type="PANTHER" id="PTHR24007:SF7">
    <property type="entry name" value="BRCA1-ASSOCIATED PROTEIN"/>
    <property type="match status" value="1"/>
</dbReference>